<accession>A0A1D2QQH2</accession>
<dbReference type="Gene3D" id="3.40.640.10">
    <property type="entry name" value="Type I PLP-dependent aspartate aminotransferase-like (Major domain)"/>
    <property type="match status" value="1"/>
</dbReference>
<dbReference type="GO" id="GO:0042802">
    <property type="term" value="F:identical protein binding"/>
    <property type="evidence" value="ECO:0007669"/>
    <property type="project" value="TreeGrafter"/>
</dbReference>
<evidence type="ECO:0000256" key="1">
    <source>
        <dbReference type="ARBA" id="ARBA00001933"/>
    </source>
</evidence>
<dbReference type="SUPFAM" id="SSF53383">
    <property type="entry name" value="PLP-dependent transferases"/>
    <property type="match status" value="1"/>
</dbReference>
<dbReference type="STRING" id="62101.AB835_06760"/>
<evidence type="ECO:0000313" key="5">
    <source>
        <dbReference type="EMBL" id="ODS23839.1"/>
    </source>
</evidence>
<proteinExistence type="predicted"/>
<dbReference type="InterPro" id="IPR015421">
    <property type="entry name" value="PyrdxlP-dep_Trfase_major"/>
</dbReference>
<evidence type="ECO:0000256" key="3">
    <source>
        <dbReference type="ARBA" id="ARBA00022679"/>
    </source>
</evidence>
<dbReference type="PANTHER" id="PTHR11986">
    <property type="entry name" value="AMINOTRANSFERASE CLASS III"/>
    <property type="match status" value="1"/>
</dbReference>
<dbReference type="PANTHER" id="PTHR11986:SF79">
    <property type="entry name" value="ACETYLORNITHINE AMINOTRANSFERASE, MITOCHONDRIAL"/>
    <property type="match status" value="1"/>
</dbReference>
<evidence type="ECO:0000256" key="4">
    <source>
        <dbReference type="ARBA" id="ARBA00022898"/>
    </source>
</evidence>
<sequence>MLLPNLLFDHRIELKTVSMSAIAGIFVEPILGEGGAHSIPVDVLENLALQAKHCHAPLIFDEIQSGFFRTGRFLASFHTTVHADYYLLGKALGGGVAKVGALLIEECAYQEAFGLIHTSTYAEDDYSSAIALKTLSICQKEKRRICTIGATLKQQLLQLQYRYPDIITAIRGQGLMLAVSFKDYLFSQSYGFQLLARSGYMGYVFSGYLLNNFNIRVATPLSTTTAIRIQPSVYISNSEIETLICALDELCRVLEAEDLYKLIEFSLKKEDRQLRPLQTFHHGDVVIEDDSNVVSKVGFLSHYIDSTSVKIADPSLAILSDRTIEWLLKKIMPISEPLVLSRQIIQNQQGKRIAITFLGLGFTSAMAKHALKEADGTTLRDLCHRGVSILEESYQVSVIGLGQYTSIITNDGRSIPNSRVKLTTGNSFTIHTGIDAVLNEIHNQHSSHQVGLHKMGIIGAGGNISSTYAQICIRYVAELCLLGGNSASSRSKAIRTAIGVAAYTLEYLADGGQPRSPLENTLQATELIKNMKRGKYTAQQLWKQLNNELGEHSPIKIADSLDDIKQCSVVIVATNDDKAFLQPEHFSANTVICDISVPMNCSKALIENNKGIKVIFGGVVQLPAQEKLLLRSIPLASGQSYACIAETILMGFEKDQQSFSFGAIKPEQVEKIGRIGKKHGFLFSQSKVGISF</sequence>
<comment type="cofactor">
    <cofactor evidence="1">
        <name>pyridoxal 5'-phosphate</name>
        <dbReference type="ChEBI" id="CHEBI:597326"/>
    </cofactor>
</comment>
<comment type="caution">
    <text evidence="5">The sequence shown here is derived from an EMBL/GenBank/DDBJ whole genome shotgun (WGS) entry which is preliminary data.</text>
</comment>
<keyword evidence="4" id="KW-0663">Pyridoxal phosphate</keyword>
<protein>
    <submittedName>
        <fullName evidence="5">Uncharacterized protein</fullName>
    </submittedName>
</protein>
<dbReference type="InterPro" id="IPR015422">
    <property type="entry name" value="PyrdxlP-dep_Trfase_small"/>
</dbReference>
<gene>
    <name evidence="5" type="ORF">AB835_06760</name>
</gene>
<dbReference type="GO" id="GO:0008483">
    <property type="term" value="F:transaminase activity"/>
    <property type="evidence" value="ECO:0007669"/>
    <property type="project" value="UniProtKB-KW"/>
</dbReference>
<evidence type="ECO:0000313" key="6">
    <source>
        <dbReference type="Proteomes" id="UP000242502"/>
    </source>
</evidence>
<keyword evidence="2" id="KW-0032">Aminotransferase</keyword>
<name>A0A1D2QQH2_9GAMM</name>
<dbReference type="InterPro" id="IPR050103">
    <property type="entry name" value="Class-III_PLP-dep_AT"/>
</dbReference>
<dbReference type="GO" id="GO:0030170">
    <property type="term" value="F:pyridoxal phosphate binding"/>
    <property type="evidence" value="ECO:0007669"/>
    <property type="project" value="InterPro"/>
</dbReference>
<organism evidence="5 6">
    <name type="scientific">Candidatus Endobugula sertula</name>
    <name type="common">Bugula neritina bacterial symbiont</name>
    <dbReference type="NCBI Taxonomy" id="62101"/>
    <lineage>
        <taxon>Bacteria</taxon>
        <taxon>Pseudomonadati</taxon>
        <taxon>Pseudomonadota</taxon>
        <taxon>Gammaproteobacteria</taxon>
        <taxon>Cellvibrionales</taxon>
        <taxon>Cellvibrionaceae</taxon>
        <taxon>Candidatus Endobugula</taxon>
    </lineage>
</organism>
<dbReference type="InterPro" id="IPR005814">
    <property type="entry name" value="Aminotrans_3"/>
</dbReference>
<dbReference type="Proteomes" id="UP000242502">
    <property type="component" value="Unassembled WGS sequence"/>
</dbReference>
<dbReference type="EMBL" id="MDLC01000019">
    <property type="protein sequence ID" value="ODS23839.1"/>
    <property type="molecule type" value="Genomic_DNA"/>
</dbReference>
<dbReference type="AlphaFoldDB" id="A0A1D2QQH2"/>
<dbReference type="InterPro" id="IPR015424">
    <property type="entry name" value="PyrdxlP-dep_Trfase"/>
</dbReference>
<dbReference type="Gene3D" id="3.90.1150.10">
    <property type="entry name" value="Aspartate Aminotransferase, domain 1"/>
    <property type="match status" value="1"/>
</dbReference>
<dbReference type="Pfam" id="PF00202">
    <property type="entry name" value="Aminotran_3"/>
    <property type="match status" value="1"/>
</dbReference>
<evidence type="ECO:0000256" key="2">
    <source>
        <dbReference type="ARBA" id="ARBA00022576"/>
    </source>
</evidence>
<keyword evidence="3" id="KW-0808">Transferase</keyword>
<dbReference type="Gene3D" id="3.40.50.720">
    <property type="entry name" value="NAD(P)-binding Rossmann-like Domain"/>
    <property type="match status" value="1"/>
</dbReference>
<reference evidence="5 6" key="1">
    <citation type="journal article" date="2016" name="Appl. Environ. Microbiol.">
        <title>Lack of Overt Genome Reduction in the Bryostatin-Producing Bryozoan Symbiont "Candidatus Endobugula sertula".</title>
        <authorList>
            <person name="Miller I.J."/>
            <person name="Vanee N."/>
            <person name="Fong S.S."/>
            <person name="Lim-Fong G.E."/>
            <person name="Kwan J.C."/>
        </authorList>
    </citation>
    <scope>NUCLEOTIDE SEQUENCE [LARGE SCALE GENOMIC DNA]</scope>
    <source>
        <strain evidence="5">AB1-4</strain>
    </source>
</reference>